<evidence type="ECO:0000259" key="2">
    <source>
        <dbReference type="Pfam" id="PF09791"/>
    </source>
</evidence>
<evidence type="ECO:0000256" key="1">
    <source>
        <dbReference type="SAM" id="MobiDB-lite"/>
    </source>
</evidence>
<dbReference type="Proteomes" id="UP000236333">
    <property type="component" value="Unassembled WGS sequence"/>
</dbReference>
<feature type="compositionally biased region" description="Polar residues" evidence="1">
    <location>
        <begin position="103"/>
        <end position="112"/>
    </location>
</feature>
<feature type="domain" description="Oxidoreductase-like" evidence="2">
    <location>
        <begin position="26"/>
        <end position="58"/>
    </location>
</feature>
<sequence>MLLVKRALVTLLGGRGQTRVALVRRVSLPARPQEPGPEDCCQNGCAVCVWDLYWAALAESGAEVADGDGGAESAAQPVSVGLTAFEELEKELAAKEEERLKKQTGSTPTGAG</sequence>
<dbReference type="EMBL" id="PGGS01000536">
    <property type="protein sequence ID" value="PNH03193.1"/>
    <property type="molecule type" value="Genomic_DNA"/>
</dbReference>
<reference evidence="3 4" key="1">
    <citation type="journal article" date="2017" name="Mol. Biol. Evol.">
        <title>The 4-celled Tetrabaena socialis nuclear genome reveals the essential components for genetic control of cell number at the origin of multicellularity in the volvocine lineage.</title>
        <authorList>
            <person name="Featherston J."/>
            <person name="Arakaki Y."/>
            <person name="Hanschen E.R."/>
            <person name="Ferris P.J."/>
            <person name="Michod R.E."/>
            <person name="Olson B.J.S.C."/>
            <person name="Nozaki H."/>
            <person name="Durand P.M."/>
        </authorList>
    </citation>
    <scope>NUCLEOTIDE SEQUENCE [LARGE SCALE GENOMIC DNA]</scope>
    <source>
        <strain evidence="3 4">NIES-571</strain>
    </source>
</reference>
<proteinExistence type="predicted"/>
<evidence type="ECO:0000313" key="3">
    <source>
        <dbReference type="EMBL" id="PNH03193.1"/>
    </source>
</evidence>
<dbReference type="Pfam" id="PF09791">
    <property type="entry name" value="Oxidored-like"/>
    <property type="match status" value="1"/>
</dbReference>
<organism evidence="3 4">
    <name type="scientific">Tetrabaena socialis</name>
    <dbReference type="NCBI Taxonomy" id="47790"/>
    <lineage>
        <taxon>Eukaryota</taxon>
        <taxon>Viridiplantae</taxon>
        <taxon>Chlorophyta</taxon>
        <taxon>core chlorophytes</taxon>
        <taxon>Chlorophyceae</taxon>
        <taxon>CS clade</taxon>
        <taxon>Chlamydomonadales</taxon>
        <taxon>Tetrabaenaceae</taxon>
        <taxon>Tetrabaena</taxon>
    </lineage>
</organism>
<keyword evidence="4" id="KW-1185">Reference proteome</keyword>
<accession>A0A2J7ZSE4</accession>
<name>A0A2J7ZSE4_9CHLO</name>
<protein>
    <recommendedName>
        <fullName evidence="2">Oxidoreductase-like domain-containing protein</fullName>
    </recommendedName>
</protein>
<dbReference type="InterPro" id="IPR019180">
    <property type="entry name" value="Oxidoreductase-like_N"/>
</dbReference>
<dbReference type="AlphaFoldDB" id="A0A2J7ZSE4"/>
<feature type="region of interest" description="Disordered" evidence="1">
    <location>
        <begin position="93"/>
        <end position="112"/>
    </location>
</feature>
<gene>
    <name evidence="3" type="ORF">TSOC_010814</name>
</gene>
<dbReference type="OrthoDB" id="549655at2759"/>
<evidence type="ECO:0000313" key="4">
    <source>
        <dbReference type="Proteomes" id="UP000236333"/>
    </source>
</evidence>
<comment type="caution">
    <text evidence="3">The sequence shown here is derived from an EMBL/GenBank/DDBJ whole genome shotgun (WGS) entry which is preliminary data.</text>
</comment>